<protein>
    <recommendedName>
        <fullName evidence="2">U3 small nucleolar RNA-associated protein 20 C-terminal domain-containing protein</fullName>
    </recommendedName>
</protein>
<comment type="caution">
    <text evidence="3">The sequence shown here is derived from an EMBL/GenBank/DDBJ whole genome shotgun (WGS) entry which is preliminary data.</text>
</comment>
<evidence type="ECO:0000259" key="2">
    <source>
        <dbReference type="Pfam" id="PF23099"/>
    </source>
</evidence>
<dbReference type="InterPro" id="IPR057525">
    <property type="entry name" value="UTP20_C"/>
</dbReference>
<dbReference type="Pfam" id="PF23099">
    <property type="entry name" value="UTP20_C"/>
    <property type="match status" value="1"/>
</dbReference>
<proteinExistence type="predicted"/>
<dbReference type="PANTHER" id="PTHR17695">
    <property type="entry name" value="SMALL SUBUNIT PROCESSOME COMPONENT 20 HOMOLOG"/>
    <property type="match status" value="1"/>
</dbReference>
<keyword evidence="4" id="KW-1185">Reference proteome</keyword>
<dbReference type="Proteomes" id="UP001642360">
    <property type="component" value="Unassembled WGS sequence"/>
</dbReference>
<dbReference type="PANTHER" id="PTHR17695:SF11">
    <property type="entry name" value="SMALL SUBUNIT PROCESSOME COMPONENT 20 HOMOLOG"/>
    <property type="match status" value="1"/>
</dbReference>
<evidence type="ECO:0000313" key="4">
    <source>
        <dbReference type="Proteomes" id="UP001642360"/>
    </source>
</evidence>
<keyword evidence="1" id="KW-0732">Signal</keyword>
<feature type="chain" id="PRO_5044827024" description="U3 small nucleolar RNA-associated protein 20 C-terminal domain-containing protein" evidence="1">
    <location>
        <begin position="22"/>
        <end position="300"/>
    </location>
</feature>
<dbReference type="InterPro" id="IPR052575">
    <property type="entry name" value="SSU_processome_comp_20"/>
</dbReference>
<organism evidence="3 4">
    <name type="scientific">Ilex paraguariensis</name>
    <name type="common">yerba mate</name>
    <dbReference type="NCBI Taxonomy" id="185542"/>
    <lineage>
        <taxon>Eukaryota</taxon>
        <taxon>Viridiplantae</taxon>
        <taxon>Streptophyta</taxon>
        <taxon>Embryophyta</taxon>
        <taxon>Tracheophyta</taxon>
        <taxon>Spermatophyta</taxon>
        <taxon>Magnoliopsida</taxon>
        <taxon>eudicotyledons</taxon>
        <taxon>Gunneridae</taxon>
        <taxon>Pentapetalae</taxon>
        <taxon>asterids</taxon>
        <taxon>campanulids</taxon>
        <taxon>Aquifoliales</taxon>
        <taxon>Aquifoliaceae</taxon>
        <taxon>Ilex</taxon>
    </lineage>
</organism>
<feature type="domain" description="U3 small nucleolar RNA-associated protein 20 C-terminal" evidence="2">
    <location>
        <begin position="216"/>
        <end position="290"/>
    </location>
</feature>
<accession>A0ABC8QUT6</accession>
<dbReference type="EMBL" id="CAUOFW020000759">
    <property type="protein sequence ID" value="CAK9136504.1"/>
    <property type="molecule type" value="Genomic_DNA"/>
</dbReference>
<feature type="signal peptide" evidence="1">
    <location>
        <begin position="1"/>
        <end position="21"/>
    </location>
</feature>
<evidence type="ECO:0000313" key="3">
    <source>
        <dbReference type="EMBL" id="CAK9136504.1"/>
    </source>
</evidence>
<dbReference type="AlphaFoldDB" id="A0ABC8QUT6"/>
<gene>
    <name evidence="3" type="ORF">ILEXP_LOCUS3487</name>
</gene>
<evidence type="ECO:0000256" key="1">
    <source>
        <dbReference type="SAM" id="SignalP"/>
    </source>
</evidence>
<reference evidence="3 4" key="1">
    <citation type="submission" date="2024-02" db="EMBL/GenBank/DDBJ databases">
        <authorList>
            <person name="Vignale AGUSTIN F."/>
            <person name="Sosa J E."/>
            <person name="Modenutti C."/>
        </authorList>
    </citation>
    <scope>NUCLEOTIDE SEQUENCE [LARGE SCALE GENOMIC DNA]</scope>
</reference>
<name>A0ABC8QUT6_9AQUA</name>
<sequence length="300" mass="34555">MWLRNVSNRLVALYFATVTEACRENQEKSAGKYCLMRPSRLFLIAMSLCCQLKVQLTDDAANSLITQNLVFSICGVHSLVGQNNMDPQDFWSTVEHRDQARYLKVFHLLDSRKGRGEFASLASGFNGQNDQQNSEHYHHVLIIYLLKRMGKIALQMEAIQVKIVFDSFKSISPKILGQYEISSPNDEDGCQNYAYHMLLPLYKVSEGFAGKVIPDDVKQLAQEASETIRNTIGMQNFVQVYSQIRKNLKAKRDKRKHEEKLMAVVNPMRNAKRKLRIAAKHRANKKRKITTFRMGKWRLP</sequence>